<keyword evidence="3" id="KW-1185">Reference proteome</keyword>
<dbReference type="Pfam" id="PF13391">
    <property type="entry name" value="HNH_2"/>
    <property type="match status" value="1"/>
</dbReference>
<evidence type="ECO:0000259" key="1">
    <source>
        <dbReference type="Pfam" id="PF13391"/>
    </source>
</evidence>
<feature type="domain" description="HNH nuclease" evidence="1">
    <location>
        <begin position="3"/>
        <end position="70"/>
    </location>
</feature>
<comment type="caution">
    <text evidence="2">The sequence shown here is derived from an EMBL/GenBank/DDBJ whole genome shotgun (WGS) entry which is preliminary data.</text>
</comment>
<evidence type="ECO:0000313" key="2">
    <source>
        <dbReference type="EMBL" id="KAL2783268.1"/>
    </source>
</evidence>
<reference evidence="2 3" key="1">
    <citation type="submission" date="2024-07" db="EMBL/GenBank/DDBJ databases">
        <title>Section-level genome sequencing and comparative genomics of Aspergillus sections Usti and Cavernicolus.</title>
        <authorList>
            <consortium name="Lawrence Berkeley National Laboratory"/>
            <person name="Nybo J.L."/>
            <person name="Vesth T.C."/>
            <person name="Theobald S."/>
            <person name="Frisvad J.C."/>
            <person name="Larsen T.O."/>
            <person name="Kjaerboelling I."/>
            <person name="Rothschild-Mancinelli K."/>
            <person name="Lyhne E.K."/>
            <person name="Kogle M.E."/>
            <person name="Barry K."/>
            <person name="Clum A."/>
            <person name="Na H."/>
            <person name="Ledsgaard L."/>
            <person name="Lin J."/>
            <person name="Lipzen A."/>
            <person name="Kuo A."/>
            <person name="Riley R."/>
            <person name="Mondo S."/>
            <person name="Labutti K."/>
            <person name="Haridas S."/>
            <person name="Pangalinan J."/>
            <person name="Salamov A.A."/>
            <person name="Simmons B.A."/>
            <person name="Magnuson J.K."/>
            <person name="Chen J."/>
            <person name="Drula E."/>
            <person name="Henrissat B."/>
            <person name="Wiebenga A."/>
            <person name="Lubbers R.J."/>
            <person name="Gomes A.C."/>
            <person name="Makela M.R."/>
            <person name="Stajich J."/>
            <person name="Grigoriev I.V."/>
            <person name="Mortensen U.H."/>
            <person name="De Vries R.P."/>
            <person name="Baker S.E."/>
            <person name="Andersen M.R."/>
        </authorList>
    </citation>
    <scope>NUCLEOTIDE SEQUENCE [LARGE SCALE GENOMIC DNA]</scope>
    <source>
        <strain evidence="2 3">CBS 209.92</strain>
    </source>
</reference>
<gene>
    <name evidence="2" type="ORF">BJX66DRAFT_318869</name>
</gene>
<name>A0ABR4FJP8_9EURO</name>
<sequence>MEALVAAHIYPVSRLDDWIKDECERWVETEDGVDEGVSAADVAPKGMFSVKNGLLLSVAVHDAFCNFSFGADVDVSDPVSFCNYTNRIPLYSMDTAPYASPRTRQA</sequence>
<proteinExistence type="predicted"/>
<evidence type="ECO:0000313" key="3">
    <source>
        <dbReference type="Proteomes" id="UP001610563"/>
    </source>
</evidence>
<dbReference type="Proteomes" id="UP001610563">
    <property type="component" value="Unassembled WGS sequence"/>
</dbReference>
<dbReference type="EMBL" id="JBFTWV010000251">
    <property type="protein sequence ID" value="KAL2783268.1"/>
    <property type="molecule type" value="Genomic_DNA"/>
</dbReference>
<organism evidence="2 3">
    <name type="scientific">Aspergillus keveii</name>
    <dbReference type="NCBI Taxonomy" id="714993"/>
    <lineage>
        <taxon>Eukaryota</taxon>
        <taxon>Fungi</taxon>
        <taxon>Dikarya</taxon>
        <taxon>Ascomycota</taxon>
        <taxon>Pezizomycotina</taxon>
        <taxon>Eurotiomycetes</taxon>
        <taxon>Eurotiomycetidae</taxon>
        <taxon>Eurotiales</taxon>
        <taxon>Aspergillaceae</taxon>
        <taxon>Aspergillus</taxon>
        <taxon>Aspergillus subgen. Nidulantes</taxon>
    </lineage>
</organism>
<protein>
    <recommendedName>
        <fullName evidence="1">HNH nuclease domain-containing protein</fullName>
    </recommendedName>
</protein>
<dbReference type="InterPro" id="IPR003615">
    <property type="entry name" value="HNH_nuc"/>
</dbReference>
<accession>A0ABR4FJP8</accession>